<evidence type="ECO:0000256" key="4">
    <source>
        <dbReference type="ARBA" id="ARBA00022643"/>
    </source>
</evidence>
<feature type="chain" id="PRO_5003218390" description="FMN-binding domain-containing protein" evidence="6">
    <location>
        <begin position="20"/>
        <end position="171"/>
    </location>
</feature>
<keyword evidence="5" id="KW-0249">Electron transport</keyword>
<dbReference type="SMART" id="SM00900">
    <property type="entry name" value="FMN_bind"/>
    <property type="match status" value="1"/>
</dbReference>
<dbReference type="GO" id="GO:0009055">
    <property type="term" value="F:electron transfer activity"/>
    <property type="evidence" value="ECO:0007669"/>
    <property type="project" value="InterPro"/>
</dbReference>
<dbReference type="HOGENOM" id="CLU_077882_2_2_9"/>
<proteinExistence type="predicted"/>
<organism evidence="8 9">
    <name type="scientific">Coprobacillus cateniformis</name>
    <dbReference type="NCBI Taxonomy" id="100884"/>
    <lineage>
        <taxon>Bacteria</taxon>
        <taxon>Bacillati</taxon>
        <taxon>Bacillota</taxon>
        <taxon>Erysipelotrichia</taxon>
        <taxon>Erysipelotrichales</taxon>
        <taxon>Coprobacillaceae</taxon>
        <taxon>Coprobacillus</taxon>
    </lineage>
</organism>
<dbReference type="GO" id="GO:0010181">
    <property type="term" value="F:FMN binding"/>
    <property type="evidence" value="ECO:0007669"/>
    <property type="project" value="InterPro"/>
</dbReference>
<dbReference type="GO" id="GO:0005886">
    <property type="term" value="C:plasma membrane"/>
    <property type="evidence" value="ECO:0007669"/>
    <property type="project" value="InterPro"/>
</dbReference>
<evidence type="ECO:0000256" key="5">
    <source>
        <dbReference type="ARBA" id="ARBA00022982"/>
    </source>
</evidence>
<reference evidence="8 9" key="1">
    <citation type="submission" date="2010-12" db="EMBL/GenBank/DDBJ databases">
        <title>The Genome Sequence of Coprobacillus sp. strain 29_1.</title>
        <authorList>
            <consortium name="The Broad Institute Genome Sequencing Platform"/>
            <person name="Earl A."/>
            <person name="Ward D."/>
            <person name="Feldgarden M."/>
            <person name="Gevers D."/>
            <person name="Daigneault M."/>
            <person name="Sibley C.D."/>
            <person name="White A."/>
            <person name="Strauss J."/>
            <person name="Allen-Vercoe E."/>
            <person name="Young S.K."/>
            <person name="Zeng Q."/>
            <person name="Gargeya S."/>
            <person name="Fitzgerald M."/>
            <person name="Haas B."/>
            <person name="Abouelleil A."/>
            <person name="Alvarado L."/>
            <person name="Arachchi H.M."/>
            <person name="Berlin A."/>
            <person name="Brown A."/>
            <person name="Chapman S.B."/>
            <person name="Chen Z."/>
            <person name="Dunbar C."/>
            <person name="Freedman E."/>
            <person name="Gearin G."/>
            <person name="Gellesch M."/>
            <person name="Goldberg J."/>
            <person name="Griggs A."/>
            <person name="Gujja S."/>
            <person name="Heilman E."/>
            <person name="Heiman D."/>
            <person name="Howarth C."/>
            <person name="Larson L."/>
            <person name="Lui A."/>
            <person name="MacDonald P.J.P."/>
            <person name="Mehta T."/>
            <person name="Montmayeur A."/>
            <person name="Murphy C."/>
            <person name="Neiman D."/>
            <person name="Pearson M."/>
            <person name="Priest M."/>
            <person name="Roberts A."/>
            <person name="Saif S."/>
            <person name="Shea T."/>
            <person name="Shenoy N."/>
            <person name="Sisk P."/>
            <person name="Stolte C."/>
            <person name="Sykes S."/>
            <person name="White J."/>
            <person name="Yandava C."/>
            <person name="Nusbaum C."/>
            <person name="Birren B."/>
        </authorList>
    </citation>
    <scope>NUCLEOTIDE SEQUENCE [LARGE SCALE GENOMIC DNA]</scope>
    <source>
        <strain evidence="8 9">29_1</strain>
    </source>
</reference>
<protein>
    <recommendedName>
        <fullName evidence="7">FMN-binding domain-containing protein</fullName>
    </recommendedName>
</protein>
<dbReference type="InterPro" id="IPR007329">
    <property type="entry name" value="FMN-bd"/>
</dbReference>
<dbReference type="Gene3D" id="3.90.1010.20">
    <property type="match status" value="1"/>
</dbReference>
<evidence type="ECO:0000313" key="8">
    <source>
        <dbReference type="EMBL" id="EFW03346.1"/>
    </source>
</evidence>
<dbReference type="AlphaFoldDB" id="E7GF67"/>
<dbReference type="GeneID" id="78228639"/>
<comment type="caution">
    <text evidence="8">The sequence shown here is derived from an EMBL/GenBank/DDBJ whole genome shotgun (WGS) entry which is preliminary data.</text>
</comment>
<evidence type="ECO:0000313" key="9">
    <source>
        <dbReference type="Proteomes" id="UP000003157"/>
    </source>
</evidence>
<dbReference type="OrthoDB" id="9794010at2"/>
<keyword evidence="1" id="KW-0813">Transport</keyword>
<keyword evidence="4" id="KW-0288">FMN</keyword>
<evidence type="ECO:0000259" key="7">
    <source>
        <dbReference type="SMART" id="SM00900"/>
    </source>
</evidence>
<dbReference type="RefSeq" id="WP_008790492.1">
    <property type="nucleotide sequence ID" value="NZ_AKCB01000001.1"/>
</dbReference>
<evidence type="ECO:0000256" key="6">
    <source>
        <dbReference type="SAM" id="SignalP"/>
    </source>
</evidence>
<dbReference type="STRING" id="100884.GCA_000269565_00743"/>
<keyword evidence="2" id="KW-0597">Phosphoprotein</keyword>
<dbReference type="GO" id="GO:0022900">
    <property type="term" value="P:electron transport chain"/>
    <property type="evidence" value="ECO:0007669"/>
    <property type="project" value="InterPro"/>
</dbReference>
<feature type="domain" description="FMN-binding" evidence="7">
    <location>
        <begin position="85"/>
        <end position="166"/>
    </location>
</feature>
<dbReference type="PANTHER" id="PTHR36118:SF1">
    <property type="entry name" value="ION-TRANSLOCATING OXIDOREDUCTASE COMPLEX SUBUNIT G"/>
    <property type="match status" value="1"/>
</dbReference>
<evidence type="ECO:0000256" key="2">
    <source>
        <dbReference type="ARBA" id="ARBA00022553"/>
    </source>
</evidence>
<dbReference type="EMBL" id="ADKX01000048">
    <property type="protein sequence ID" value="EFW03346.1"/>
    <property type="molecule type" value="Genomic_DNA"/>
</dbReference>
<keyword evidence="3" id="KW-0285">Flavoprotein</keyword>
<dbReference type="InterPro" id="IPR010209">
    <property type="entry name" value="Ion_transpt_RnfG/RsxG"/>
</dbReference>
<dbReference type="Proteomes" id="UP000003157">
    <property type="component" value="Unassembled WGS sequence"/>
</dbReference>
<dbReference type="eggNOG" id="COG4659">
    <property type="taxonomic scope" value="Bacteria"/>
</dbReference>
<name>E7GF67_9FIRM</name>
<dbReference type="Pfam" id="PF04205">
    <property type="entry name" value="FMN_bind"/>
    <property type="match status" value="1"/>
</dbReference>
<dbReference type="PANTHER" id="PTHR36118">
    <property type="entry name" value="ION-TRANSLOCATING OXIDOREDUCTASE COMPLEX SUBUNIT G"/>
    <property type="match status" value="1"/>
</dbReference>
<feature type="signal peptide" evidence="6">
    <location>
        <begin position="1"/>
        <end position="19"/>
    </location>
</feature>
<sequence>MKILKLALFLAVVAGLSGAALSVVYEMTDPIIQEAKIASEKENLVKIYSSAEFKALETDTSKYPSIQGVYEAEGNGYVYKCSVTGYGGASTPIVYLIALDNDGTYKGYEVIDASGETSGFGSKVAEPDFKNGIVGKNIGDSIDTISGATVSSSAVITGIEEATAHYEDNFK</sequence>
<accession>E7GF67</accession>
<evidence type="ECO:0000256" key="3">
    <source>
        <dbReference type="ARBA" id="ARBA00022630"/>
    </source>
</evidence>
<evidence type="ECO:0000256" key="1">
    <source>
        <dbReference type="ARBA" id="ARBA00022448"/>
    </source>
</evidence>
<keyword evidence="9" id="KW-1185">Reference proteome</keyword>
<keyword evidence="6" id="KW-0732">Signal</keyword>
<gene>
    <name evidence="8" type="ORF">HMPREF9488_03410</name>
</gene>